<accession>A0A934U442</accession>
<organism evidence="2 3">
    <name type="scientific">Ruminococcus difficilis</name>
    <dbReference type="NCBI Taxonomy" id="2763069"/>
    <lineage>
        <taxon>Bacteria</taxon>
        <taxon>Bacillati</taxon>
        <taxon>Bacillota</taxon>
        <taxon>Clostridia</taxon>
        <taxon>Eubacteriales</taxon>
        <taxon>Oscillospiraceae</taxon>
        <taxon>Ruminococcus</taxon>
    </lineage>
</organism>
<dbReference type="InterPro" id="IPR007159">
    <property type="entry name" value="SpoVT-AbrB_dom"/>
</dbReference>
<keyword evidence="2" id="KW-0238">DNA-binding</keyword>
<reference evidence="2" key="1">
    <citation type="submission" date="2021-01" db="EMBL/GenBank/DDBJ databases">
        <title>Genome public.</title>
        <authorList>
            <person name="Liu C."/>
            <person name="Sun Q."/>
        </authorList>
    </citation>
    <scope>NUCLEOTIDE SEQUENCE</scope>
    <source>
        <strain evidence="2">M6</strain>
    </source>
</reference>
<feature type="domain" description="SpoVT-AbrB" evidence="1">
    <location>
        <begin position="8"/>
        <end position="51"/>
    </location>
</feature>
<sequence>MKPAGFLCKIDKLGRVVIPKPLRSKYDLHTDDTIELFTEPDAIVIKKYAMSCTFCGNSEDLTDFKSKPVCADCLSKLKELNP</sequence>
<dbReference type="SUPFAM" id="SSF89447">
    <property type="entry name" value="AbrB/MazE/MraZ-like"/>
    <property type="match status" value="1"/>
</dbReference>
<dbReference type="InterPro" id="IPR037914">
    <property type="entry name" value="SpoVT-AbrB_sf"/>
</dbReference>
<keyword evidence="3" id="KW-1185">Reference proteome</keyword>
<dbReference type="PANTHER" id="PTHR36432">
    <property type="match status" value="1"/>
</dbReference>
<dbReference type="GO" id="GO:0003677">
    <property type="term" value="F:DNA binding"/>
    <property type="evidence" value="ECO:0007669"/>
    <property type="project" value="UniProtKB-KW"/>
</dbReference>
<comment type="caution">
    <text evidence="2">The sequence shown here is derived from an EMBL/GenBank/DDBJ whole genome shotgun (WGS) entry which is preliminary data.</text>
</comment>
<dbReference type="AlphaFoldDB" id="A0A934U442"/>
<dbReference type="Gene3D" id="2.10.260.10">
    <property type="match status" value="1"/>
</dbReference>
<dbReference type="NCBIfam" id="TIGR01439">
    <property type="entry name" value="lp_hng_hel_AbrB"/>
    <property type="match status" value="1"/>
</dbReference>
<dbReference type="PANTHER" id="PTHR36432:SF4">
    <property type="entry name" value="TRANSITION STATE REGULATOR ABH-RELATED"/>
    <property type="match status" value="1"/>
</dbReference>
<name>A0A934U442_9FIRM</name>
<evidence type="ECO:0000313" key="3">
    <source>
        <dbReference type="Proteomes" id="UP000633365"/>
    </source>
</evidence>
<gene>
    <name evidence="2" type="ORF">JKK62_05995</name>
</gene>
<evidence type="ECO:0000313" key="2">
    <source>
        <dbReference type="EMBL" id="MBK6088209.1"/>
    </source>
</evidence>
<protein>
    <submittedName>
        <fullName evidence="2">AbrB/MazE/SpoVT family DNA-binding domain-containing protein</fullName>
    </submittedName>
</protein>
<evidence type="ECO:0000259" key="1">
    <source>
        <dbReference type="SMART" id="SM00966"/>
    </source>
</evidence>
<dbReference type="Pfam" id="PF04014">
    <property type="entry name" value="MazE_antitoxin"/>
    <property type="match status" value="1"/>
</dbReference>
<dbReference type="EMBL" id="JAEQMG010000048">
    <property type="protein sequence ID" value="MBK6088209.1"/>
    <property type="molecule type" value="Genomic_DNA"/>
</dbReference>
<dbReference type="Proteomes" id="UP000633365">
    <property type="component" value="Unassembled WGS sequence"/>
</dbReference>
<proteinExistence type="predicted"/>
<dbReference type="InterPro" id="IPR052731">
    <property type="entry name" value="B_subtilis_Trans_State_Reg"/>
</dbReference>
<dbReference type="SMART" id="SM00966">
    <property type="entry name" value="SpoVT_AbrB"/>
    <property type="match status" value="1"/>
</dbReference>
<dbReference type="RefSeq" id="WP_186832794.1">
    <property type="nucleotide sequence ID" value="NZ_JAEQMG010000048.1"/>
</dbReference>